<comment type="caution">
    <text evidence="1">The sequence shown here is derived from an EMBL/GenBank/DDBJ whole genome shotgun (WGS) entry which is preliminary data.</text>
</comment>
<protein>
    <submittedName>
        <fullName evidence="1">Uncharacterized protein</fullName>
    </submittedName>
</protein>
<accession>A0A4T0VQS3</accession>
<dbReference type="EMBL" id="MWPZ01000007">
    <property type="protein sequence ID" value="TIC94245.1"/>
    <property type="molecule type" value="Genomic_DNA"/>
</dbReference>
<reference evidence="1 2" key="1">
    <citation type="journal article" date="2019" name="Genome Biol. Evol.">
        <title>Genomic Plasticity Mediated by Transposable Elements in the Plant Pathogenic Fungus Colletotrichum higginsianum.</title>
        <authorList>
            <person name="Tsushima A."/>
            <person name="Gan P."/>
            <person name="Kumakura N."/>
            <person name="Narusaka M."/>
            <person name="Takano Y."/>
            <person name="Narusaka Y."/>
            <person name="Shirasu K."/>
        </authorList>
    </citation>
    <scope>NUCLEOTIDE SEQUENCE [LARGE SCALE GENOMIC DNA]</scope>
    <source>
        <strain evidence="1 2">MAFF305635-RFP</strain>
    </source>
</reference>
<gene>
    <name evidence="1" type="ORF">CH35J_009520</name>
</gene>
<dbReference type="Proteomes" id="UP000305883">
    <property type="component" value="Unassembled WGS sequence"/>
</dbReference>
<proteinExistence type="predicted"/>
<dbReference type="AlphaFoldDB" id="A0A4T0VQS3"/>
<sequence length="304" mass="34004">MAADPHNLPNPGLDSAIRQLLDQQADIQARLAALLPTKYGPNVKLELNMLRHKLRGLQAYSEVHRLSSNVPINSELEEARSLQYRCECIETAFLEQGFDLSDPSMADALKRSLYDEAPAGYAAWLDRNLTSYDPIVRGWKMRESLSPSSRSASSFKCWDERCIHYIYGFYNKDDRDSHSREHTVHAHRDSGLSVGNTPPLPFPDHTTARPWVSDVGKQPRALQLPKPSIGAQLAPLATASSHATLTSRVTTVQTTPLVQAVIFGKQSVVIAALSMFYPTSCFRRQCLPYRPRLRSHHRSLSGEA</sequence>
<name>A0A4T0VQS3_9PEZI</name>
<evidence type="ECO:0000313" key="2">
    <source>
        <dbReference type="Proteomes" id="UP000305883"/>
    </source>
</evidence>
<organism evidence="1 2">
    <name type="scientific">Colletotrichum higginsianum</name>
    <dbReference type="NCBI Taxonomy" id="80884"/>
    <lineage>
        <taxon>Eukaryota</taxon>
        <taxon>Fungi</taxon>
        <taxon>Dikarya</taxon>
        <taxon>Ascomycota</taxon>
        <taxon>Pezizomycotina</taxon>
        <taxon>Sordariomycetes</taxon>
        <taxon>Hypocreomycetidae</taxon>
        <taxon>Glomerellales</taxon>
        <taxon>Glomerellaceae</taxon>
        <taxon>Colletotrichum</taxon>
        <taxon>Colletotrichum destructivum species complex</taxon>
    </lineage>
</organism>
<evidence type="ECO:0000313" key="1">
    <source>
        <dbReference type="EMBL" id="TIC94245.1"/>
    </source>
</evidence>
<dbReference type="OrthoDB" id="4738706at2759"/>